<reference evidence="1 2" key="1">
    <citation type="submission" date="2017-03" db="EMBL/GenBank/DDBJ databases">
        <title>Genome sequence of Clostridium chromiireducens DSM 23318.</title>
        <authorList>
            <person name="Poehlein A."/>
            <person name="Daniel R."/>
        </authorList>
    </citation>
    <scope>NUCLEOTIDE SEQUENCE [LARGE SCALE GENOMIC DNA]</scope>
    <source>
        <strain evidence="1 2">DSM 23318</strain>
    </source>
</reference>
<dbReference type="OrthoDB" id="9814992at2"/>
<dbReference type="InterPro" id="IPR006498">
    <property type="entry name" value="Tail_tube"/>
</dbReference>
<dbReference type="Proteomes" id="UP000191056">
    <property type="component" value="Unassembled WGS sequence"/>
</dbReference>
<name>A0A1V4IUS9_9CLOT</name>
<organism evidence="1 2">
    <name type="scientific">Clostridium chromiireducens</name>
    <dbReference type="NCBI Taxonomy" id="225345"/>
    <lineage>
        <taxon>Bacteria</taxon>
        <taxon>Bacillati</taxon>
        <taxon>Bacillota</taxon>
        <taxon>Clostridia</taxon>
        <taxon>Eubacteriales</taxon>
        <taxon>Clostridiaceae</taxon>
        <taxon>Clostridium</taxon>
    </lineage>
</organism>
<dbReference type="AlphaFoldDB" id="A0A1V4IUS9"/>
<protein>
    <submittedName>
        <fullName evidence="1">Phage tail tube protein FII</fullName>
    </submittedName>
</protein>
<comment type="caution">
    <text evidence="1">The sequence shown here is derived from an EMBL/GenBank/DDBJ whole genome shotgun (WGS) entry which is preliminary data.</text>
</comment>
<dbReference type="STRING" id="225345.CLCHR_15010"/>
<gene>
    <name evidence="1" type="ORF">CLCHR_15010</name>
</gene>
<evidence type="ECO:0000313" key="2">
    <source>
        <dbReference type="Proteomes" id="UP000191056"/>
    </source>
</evidence>
<dbReference type="RefSeq" id="WP_079439073.1">
    <property type="nucleotide sequence ID" value="NZ_MZGT01000016.1"/>
</dbReference>
<accession>A0A1V4IUS9</accession>
<sequence length="173" mass="18811">MSINAIPEKIVNYNAYLDNDKLIGLNTDVTLPKLEQMTSTVSGAGIAGEYESTVPGHFGKIEIDVTFNTVTEQSAELLIPGAKTLVFRASQQSYDVASGASKFRPLKVTTKILSKGVDLGKLTVGKQTGTKNTFEVIYLKVEENGKELIELDKLNFVFKVNGVDVLAAIRNQI</sequence>
<dbReference type="EMBL" id="MZGT01000016">
    <property type="protein sequence ID" value="OPJ63686.1"/>
    <property type="molecule type" value="Genomic_DNA"/>
</dbReference>
<evidence type="ECO:0000313" key="1">
    <source>
        <dbReference type="EMBL" id="OPJ63686.1"/>
    </source>
</evidence>
<dbReference type="Pfam" id="PF04985">
    <property type="entry name" value="Phage_tube"/>
    <property type="match status" value="1"/>
</dbReference>
<proteinExistence type="predicted"/>
<keyword evidence="2" id="KW-1185">Reference proteome</keyword>